<dbReference type="InterPro" id="IPR020845">
    <property type="entry name" value="AMP-binding_CS"/>
</dbReference>
<dbReference type="InterPro" id="IPR001279">
    <property type="entry name" value="Metallo-B-lactamas"/>
</dbReference>
<protein>
    <submittedName>
        <fullName evidence="2">Acyl-CoA synthetase (AMP-forming)/AMP-acid ligase II</fullName>
    </submittedName>
</protein>
<dbReference type="Gene3D" id="3.30.300.30">
    <property type="match status" value="1"/>
</dbReference>
<dbReference type="InterPro" id="IPR025110">
    <property type="entry name" value="AMP-bd_C"/>
</dbReference>
<dbReference type="InterPro" id="IPR045851">
    <property type="entry name" value="AMP-bd_C_sf"/>
</dbReference>
<evidence type="ECO:0000313" key="2">
    <source>
        <dbReference type="EMBL" id="PFG17141.1"/>
    </source>
</evidence>
<sequence length="860" mass="93058">MNALPPASGRPSLAGFANVAEPFVAAARANPERTAIICGGHEYSYAEVNARSNQICALLAARGVRPGDAVAYFLPNCAALIEVYYAIQKLGAVAVPVNARSIAPELEYFLRTSDATVLLFSSRFAEVVSAARGEVDGLRSVLCVDGAVEGAEDLGPLLDRFSAAEPELFREPEALSRIQFTGGSTGAPKAAERTHRADLTEFEGVFGSNGMFADEAKVVLIQCPLEHHGGHSWFGSALALGATLVLCSSFDPDEILTSIQRYRVSYIILLPPTTYVRLMAHPRLGEYDLSSVRLVQSSAGGTSPEIVADIYRTFPNAIMNYGWGQTESGLGCSLVLTREMALKRTPRIRSIGRPMPLMEMRIVDEDGQPVPDGVVGEGVCRSAAVMRGYHGQPELTAAGFTADGWWRTGDLMLRDSDGYFYLAGRKRELIKSGGENVFVGEVESVVREHPAVLDAMVYGEADPVLDEAVAAVVELRPGASLTLAELQCFCRGRLAGFKKPRSLTVLPSLGRDFAGKLHRAEVIRRSRDARARLASLKRRPELDEVLTQVHSDPAVYRVTMPMLPRHAATTNAYLVEGTQGWLLIDPGAANEVAHGSLLRAVEHLQAEVSAVYLSHEHADHSGLVARWLGESPLVRSAAAFGPSRVSERFTAAGFAADEVILYAGLQLRACPAEVPELPSLLVGDGDQLTLAGLEMQVVATPGHTDGHLCLYLPKSKLLFSGDHVLFELPPALFSETGDPVANYFESLRRVAALDVETVLPGHGRARGRDELATRLRRLRRHHERRQAELVALVAAHQPVTAAELIITHRAPHREWTKVAPGRRWSIASTTLARLEHLVASGALATTIGPDGLIRYHVESN</sequence>
<dbReference type="EMBL" id="PDJC01000001">
    <property type="protein sequence ID" value="PFG17141.1"/>
    <property type="molecule type" value="Genomic_DNA"/>
</dbReference>
<evidence type="ECO:0000259" key="1">
    <source>
        <dbReference type="SMART" id="SM00849"/>
    </source>
</evidence>
<dbReference type="Proteomes" id="UP000226079">
    <property type="component" value="Unassembled WGS sequence"/>
</dbReference>
<name>A0A2A9CSI5_9ACTN</name>
<dbReference type="InterPro" id="IPR050237">
    <property type="entry name" value="ATP-dep_AMP-bd_enzyme"/>
</dbReference>
<dbReference type="PROSITE" id="PS00455">
    <property type="entry name" value="AMP_BINDING"/>
    <property type="match status" value="1"/>
</dbReference>
<dbReference type="Gene3D" id="3.40.50.12780">
    <property type="entry name" value="N-terminal domain of ligase-like"/>
    <property type="match status" value="1"/>
</dbReference>
<organism evidence="2 3">
    <name type="scientific">Propionicimonas paludicola</name>
    <dbReference type="NCBI Taxonomy" id="185243"/>
    <lineage>
        <taxon>Bacteria</taxon>
        <taxon>Bacillati</taxon>
        <taxon>Actinomycetota</taxon>
        <taxon>Actinomycetes</taxon>
        <taxon>Propionibacteriales</taxon>
        <taxon>Nocardioidaceae</taxon>
        <taxon>Propionicimonas</taxon>
    </lineage>
</organism>
<dbReference type="OrthoDB" id="9803968at2"/>
<feature type="domain" description="Metallo-beta-lactamase" evidence="1">
    <location>
        <begin position="569"/>
        <end position="762"/>
    </location>
</feature>
<accession>A0A2A9CSI5</accession>
<dbReference type="InterPro" id="IPR000873">
    <property type="entry name" value="AMP-dep_synth/lig_dom"/>
</dbReference>
<reference evidence="2 3" key="1">
    <citation type="submission" date="2017-10" db="EMBL/GenBank/DDBJ databases">
        <title>Sequencing the genomes of 1000 actinobacteria strains.</title>
        <authorList>
            <person name="Klenk H.-P."/>
        </authorList>
    </citation>
    <scope>NUCLEOTIDE SEQUENCE [LARGE SCALE GENOMIC DNA]</scope>
    <source>
        <strain evidence="2 3">DSM 15597</strain>
    </source>
</reference>
<dbReference type="AlphaFoldDB" id="A0A2A9CSI5"/>
<keyword evidence="3" id="KW-1185">Reference proteome</keyword>
<gene>
    <name evidence="2" type="ORF">ATK74_1703</name>
</gene>
<dbReference type="Gene3D" id="3.60.15.10">
    <property type="entry name" value="Ribonuclease Z/Hydroxyacylglutathione hydrolase-like"/>
    <property type="match status" value="1"/>
</dbReference>
<dbReference type="PANTHER" id="PTHR43767">
    <property type="entry name" value="LONG-CHAIN-FATTY-ACID--COA LIGASE"/>
    <property type="match status" value="1"/>
</dbReference>
<dbReference type="SUPFAM" id="SSF56281">
    <property type="entry name" value="Metallo-hydrolase/oxidoreductase"/>
    <property type="match status" value="1"/>
</dbReference>
<proteinExistence type="predicted"/>
<dbReference type="InterPro" id="IPR036866">
    <property type="entry name" value="RibonucZ/Hydroxyglut_hydro"/>
</dbReference>
<dbReference type="PANTHER" id="PTHR43767:SF1">
    <property type="entry name" value="NONRIBOSOMAL PEPTIDE SYNTHASE PES1 (EUROFUNG)-RELATED"/>
    <property type="match status" value="1"/>
</dbReference>
<comment type="caution">
    <text evidence="2">The sequence shown here is derived from an EMBL/GenBank/DDBJ whole genome shotgun (WGS) entry which is preliminary data.</text>
</comment>
<dbReference type="Pfam" id="PF13193">
    <property type="entry name" value="AMP-binding_C"/>
    <property type="match status" value="1"/>
</dbReference>
<dbReference type="InterPro" id="IPR042099">
    <property type="entry name" value="ANL_N_sf"/>
</dbReference>
<dbReference type="RefSeq" id="WP_098460601.1">
    <property type="nucleotide sequence ID" value="NZ_PDJC01000001.1"/>
</dbReference>
<dbReference type="Pfam" id="PF00753">
    <property type="entry name" value="Lactamase_B"/>
    <property type="match status" value="1"/>
</dbReference>
<dbReference type="GO" id="GO:0016878">
    <property type="term" value="F:acid-thiol ligase activity"/>
    <property type="evidence" value="ECO:0007669"/>
    <property type="project" value="UniProtKB-ARBA"/>
</dbReference>
<keyword evidence="2" id="KW-0436">Ligase</keyword>
<evidence type="ECO:0000313" key="3">
    <source>
        <dbReference type="Proteomes" id="UP000226079"/>
    </source>
</evidence>
<dbReference type="Pfam" id="PF00501">
    <property type="entry name" value="AMP-binding"/>
    <property type="match status" value="1"/>
</dbReference>
<dbReference type="SMART" id="SM00849">
    <property type="entry name" value="Lactamase_B"/>
    <property type="match status" value="1"/>
</dbReference>
<dbReference type="SUPFAM" id="SSF56801">
    <property type="entry name" value="Acetyl-CoA synthetase-like"/>
    <property type="match status" value="1"/>
</dbReference>